<comment type="caution">
    <text evidence="6">The sequence shown here is derived from an EMBL/GenBank/DDBJ whole genome shotgun (WGS) entry which is preliminary data.</text>
</comment>
<dbReference type="PANTHER" id="PTHR11040">
    <property type="entry name" value="ZINC/IRON TRANSPORTER"/>
    <property type="match status" value="1"/>
</dbReference>
<evidence type="ECO:0000313" key="7">
    <source>
        <dbReference type="Proteomes" id="UP000549394"/>
    </source>
</evidence>
<feature type="transmembrane region" description="Helical" evidence="5">
    <location>
        <begin position="26"/>
        <end position="47"/>
    </location>
</feature>
<feature type="transmembrane region" description="Helical" evidence="5">
    <location>
        <begin position="230"/>
        <end position="249"/>
    </location>
</feature>
<evidence type="ECO:0000313" key="6">
    <source>
        <dbReference type="EMBL" id="CAD5115919.1"/>
    </source>
</evidence>
<feature type="transmembrane region" description="Helical" evidence="5">
    <location>
        <begin position="198"/>
        <end position="221"/>
    </location>
</feature>
<keyword evidence="7" id="KW-1185">Reference proteome</keyword>
<keyword evidence="2 5" id="KW-0812">Transmembrane</keyword>
<evidence type="ECO:0000256" key="3">
    <source>
        <dbReference type="ARBA" id="ARBA00022989"/>
    </source>
</evidence>
<dbReference type="AlphaFoldDB" id="A0A7I8VKF2"/>
<proteinExistence type="predicted"/>
<evidence type="ECO:0000256" key="2">
    <source>
        <dbReference type="ARBA" id="ARBA00022692"/>
    </source>
</evidence>
<dbReference type="Pfam" id="PF02535">
    <property type="entry name" value="Zip"/>
    <property type="match status" value="1"/>
</dbReference>
<organism evidence="6 7">
    <name type="scientific">Dimorphilus gyrociliatus</name>
    <dbReference type="NCBI Taxonomy" id="2664684"/>
    <lineage>
        <taxon>Eukaryota</taxon>
        <taxon>Metazoa</taxon>
        <taxon>Spiralia</taxon>
        <taxon>Lophotrochozoa</taxon>
        <taxon>Annelida</taxon>
        <taxon>Polychaeta</taxon>
        <taxon>Polychaeta incertae sedis</taxon>
        <taxon>Dinophilidae</taxon>
        <taxon>Dimorphilus</taxon>
    </lineage>
</organism>
<comment type="subcellular location">
    <subcellularLocation>
        <location evidence="1">Membrane</location>
        <topology evidence="1">Multi-pass membrane protein</topology>
    </subcellularLocation>
</comment>
<dbReference type="PANTHER" id="PTHR11040:SF140">
    <property type="entry name" value="ZRT (ZRT), IRT- (IRT-) LIKE PROTEIN TRANSPORTER"/>
    <property type="match status" value="1"/>
</dbReference>
<keyword evidence="3 5" id="KW-1133">Transmembrane helix</keyword>
<gene>
    <name evidence="6" type="ORF">DGYR_LOCUS4603</name>
</gene>
<keyword evidence="4 5" id="KW-0472">Membrane</keyword>
<feature type="transmembrane region" description="Helical" evidence="5">
    <location>
        <begin position="106"/>
        <end position="125"/>
    </location>
</feature>
<protein>
    <submittedName>
        <fullName evidence="6">Uncharacterized protein</fullName>
    </submittedName>
</protein>
<evidence type="ECO:0000256" key="1">
    <source>
        <dbReference type="ARBA" id="ARBA00004141"/>
    </source>
</evidence>
<sequence>MAPEVRELLEEQLLDKHNIDYPIPEVIMGGGFFFVLFLEKFVHVIYFRSQKNKQVSSIEQSQQDVEKEPNGSMVMTTHGQENHTDVTHDHTHAVQPAHSHVHFRSILFLLALSLHCVFEGIAVGLKKTEKGVWTMMAAICAHEIVVSFCLGLNLYKTYKDNIKRFVLCGIIYSIDSPIGVAIGTIITSTGGNPDKVDLINGILQGIAAGTFIYVTFFEILYGNLNHDTPLVMLLAMLVGFGVMCGLKAIPEGDEPDTPANATVKALFNMDNSLYKLQL</sequence>
<dbReference type="Proteomes" id="UP000549394">
    <property type="component" value="Unassembled WGS sequence"/>
</dbReference>
<feature type="transmembrane region" description="Helical" evidence="5">
    <location>
        <begin position="165"/>
        <end position="186"/>
    </location>
</feature>
<accession>A0A7I8VKF2</accession>
<name>A0A7I8VKF2_9ANNE</name>
<evidence type="ECO:0000256" key="4">
    <source>
        <dbReference type="ARBA" id="ARBA00023136"/>
    </source>
</evidence>
<dbReference type="OrthoDB" id="448280at2759"/>
<evidence type="ECO:0000256" key="5">
    <source>
        <dbReference type="SAM" id="Phobius"/>
    </source>
</evidence>
<reference evidence="6 7" key="1">
    <citation type="submission" date="2020-08" db="EMBL/GenBank/DDBJ databases">
        <authorList>
            <person name="Hejnol A."/>
        </authorList>
    </citation>
    <scope>NUCLEOTIDE SEQUENCE [LARGE SCALE GENOMIC DNA]</scope>
</reference>
<feature type="transmembrane region" description="Helical" evidence="5">
    <location>
        <begin position="131"/>
        <end position="153"/>
    </location>
</feature>
<dbReference type="GO" id="GO:0005385">
    <property type="term" value="F:zinc ion transmembrane transporter activity"/>
    <property type="evidence" value="ECO:0007669"/>
    <property type="project" value="TreeGrafter"/>
</dbReference>
<dbReference type="EMBL" id="CAJFCJ010000006">
    <property type="protein sequence ID" value="CAD5115919.1"/>
    <property type="molecule type" value="Genomic_DNA"/>
</dbReference>
<dbReference type="InterPro" id="IPR003689">
    <property type="entry name" value="ZIP"/>
</dbReference>
<dbReference type="GO" id="GO:0005886">
    <property type="term" value="C:plasma membrane"/>
    <property type="evidence" value="ECO:0007669"/>
    <property type="project" value="TreeGrafter"/>
</dbReference>